<dbReference type="Proteomes" id="UP000242497">
    <property type="component" value="Unassembled WGS sequence"/>
</dbReference>
<dbReference type="Gene3D" id="2.30.30.40">
    <property type="entry name" value="SH3 Domains"/>
    <property type="match status" value="1"/>
</dbReference>
<reference evidence="2" key="1">
    <citation type="submission" date="2016-11" db="EMBL/GenBank/DDBJ databases">
        <authorList>
            <person name="Varghese N."/>
            <person name="Submissions S."/>
        </authorList>
    </citation>
    <scope>NUCLEOTIDE SEQUENCE [LARGE SCALE GENOMIC DNA]</scope>
    <source>
        <strain evidence="2">DSM 15518</strain>
    </source>
</reference>
<protein>
    <submittedName>
        <fullName evidence="1">Bacteriocin-type signal sequence-containing protein</fullName>
    </submittedName>
</protein>
<evidence type="ECO:0000313" key="2">
    <source>
        <dbReference type="Proteomes" id="UP000242497"/>
    </source>
</evidence>
<gene>
    <name evidence="1" type="ORF">SAMN02744037_01230</name>
</gene>
<dbReference type="NCBIfam" id="TIGR01847">
    <property type="entry name" value="bacteriocin_sig"/>
    <property type="match status" value="1"/>
</dbReference>
<dbReference type="EMBL" id="FRAE01000022">
    <property type="protein sequence ID" value="SHJ93619.1"/>
    <property type="molecule type" value="Genomic_DNA"/>
</dbReference>
<proteinExistence type="predicted"/>
<name>A0A1M6NDD0_9FIRM</name>
<sequence length="91" mass="10450">MKQLSTQELMNINGGTKYASLRYLELTGRSGDTFFYRVALNDPDSYLNVRDEPSKNGKIIGKLYDGDKVASTFNGRHDDVKGWTNIEYMYR</sequence>
<accession>A0A1M6NDD0</accession>
<dbReference type="RefSeq" id="WP_072888258.1">
    <property type="nucleotide sequence ID" value="NZ_FRAE01000022.1"/>
</dbReference>
<dbReference type="AlphaFoldDB" id="A0A1M6NDD0"/>
<dbReference type="OrthoDB" id="2451288at2"/>
<dbReference type="InterPro" id="IPR010133">
    <property type="entry name" value="Bacteriocin_signal_seq"/>
</dbReference>
<keyword evidence="2" id="KW-1185">Reference proteome</keyword>
<organism evidence="1 2">
    <name type="scientific">Tepidibacter formicigenes DSM 15518</name>
    <dbReference type="NCBI Taxonomy" id="1123349"/>
    <lineage>
        <taxon>Bacteria</taxon>
        <taxon>Bacillati</taxon>
        <taxon>Bacillota</taxon>
        <taxon>Clostridia</taxon>
        <taxon>Peptostreptococcales</taxon>
        <taxon>Peptostreptococcaceae</taxon>
        <taxon>Tepidibacter</taxon>
    </lineage>
</organism>
<evidence type="ECO:0000313" key="1">
    <source>
        <dbReference type="EMBL" id="SHJ93619.1"/>
    </source>
</evidence>